<dbReference type="HOGENOM" id="CLU_037581_0_0_1"/>
<dbReference type="SUPFAM" id="SSF54211">
    <property type="entry name" value="Ribosomal protein S5 domain 2-like"/>
    <property type="match status" value="1"/>
</dbReference>
<sequence>MALRDEHDFLSENERQFLANCLRQPPHIRANGRELLQQRKIRLQFRRSESASQAEVQLGRTRVIGNVYGEIVPPFPDRPTEGFLHFSVELSPMASPSFGASASAGRGAASSVAAAELARLVERSVRESRALDTEALDVVVGEKVWTITCHVHVVDHGGNLVDAASLAAIAALMHYRRPEVAVEKGTEHNGGVTVYSVDERAALCAVHKIGGAAISPAIVLSCANVAAARVIELTTLLKEEEEKADKEAMQRRRALLRGRAFADVSSTVDEASTKRSVETVDYGAMTDFSVLHAPIALRGDPTKEEVTQQVTSMAELLESLETAADLAKELVPAATGLAVTDAARSEFRRLAGSEKVQILIHGGEKEQLRSFHSATKQLVADNDSDSDEEGGIIQSEFGTSLQMEKSARAKPSKKETNGEAVQSSDEDEDEDMDLSAAIKRKFK</sequence>
<dbReference type="Proteomes" id="UP000011713">
    <property type="component" value="Unassembled WGS sequence"/>
</dbReference>
<dbReference type="GO" id="GO:0000176">
    <property type="term" value="C:nuclear exosome (RNase complex)"/>
    <property type="evidence" value="ECO:0007669"/>
    <property type="project" value="TreeGrafter"/>
</dbReference>
<organism evidence="7 8">
    <name type="scientific">Hyaloperonospora arabidopsidis (strain Emoy2)</name>
    <name type="common">Downy mildew agent</name>
    <name type="synonym">Peronospora arabidopsidis</name>
    <dbReference type="NCBI Taxonomy" id="559515"/>
    <lineage>
        <taxon>Eukaryota</taxon>
        <taxon>Sar</taxon>
        <taxon>Stramenopiles</taxon>
        <taxon>Oomycota</taxon>
        <taxon>Peronosporomycetes</taxon>
        <taxon>Peronosporales</taxon>
        <taxon>Peronosporaceae</taxon>
        <taxon>Hyaloperonospora</taxon>
    </lineage>
</organism>
<dbReference type="GO" id="GO:0071038">
    <property type="term" value="P:TRAMP-dependent tRNA surveillance pathway"/>
    <property type="evidence" value="ECO:0007669"/>
    <property type="project" value="TreeGrafter"/>
</dbReference>
<dbReference type="PANTHER" id="PTHR11097">
    <property type="entry name" value="EXOSOME COMPLEX EXONUCLEASE RIBOSOMAL RNA PROCESSING PROTEIN"/>
    <property type="match status" value="1"/>
</dbReference>
<protein>
    <recommendedName>
        <fullName evidence="6">Exoribonuclease phosphorolytic domain-containing protein</fullName>
    </recommendedName>
</protein>
<dbReference type="GO" id="GO:0071035">
    <property type="term" value="P:nuclear polyadenylation-dependent rRNA catabolic process"/>
    <property type="evidence" value="ECO:0007669"/>
    <property type="project" value="TreeGrafter"/>
</dbReference>
<dbReference type="GO" id="GO:0071028">
    <property type="term" value="P:nuclear mRNA surveillance"/>
    <property type="evidence" value="ECO:0007669"/>
    <property type="project" value="TreeGrafter"/>
</dbReference>
<dbReference type="GO" id="GO:0000467">
    <property type="term" value="P:exonucleolytic trimming to generate mature 3'-end of 5.8S rRNA from tricistronic rRNA transcript (SSU-rRNA, 5.8S rRNA, LSU-rRNA)"/>
    <property type="evidence" value="ECO:0007669"/>
    <property type="project" value="TreeGrafter"/>
</dbReference>
<reference evidence="7" key="2">
    <citation type="submission" date="2015-06" db="UniProtKB">
        <authorList>
            <consortium name="EnsemblProtists"/>
        </authorList>
    </citation>
    <scope>IDENTIFICATION</scope>
    <source>
        <strain evidence="7">Emoy2</strain>
    </source>
</reference>
<dbReference type="Gene3D" id="3.30.230.70">
    <property type="entry name" value="GHMP Kinase, N-terminal domain"/>
    <property type="match status" value="1"/>
</dbReference>
<dbReference type="InterPro" id="IPR027408">
    <property type="entry name" value="PNPase/RNase_PH_dom_sf"/>
</dbReference>
<dbReference type="GO" id="GO:0034476">
    <property type="term" value="P:U5 snRNA 3'-end processing"/>
    <property type="evidence" value="ECO:0007669"/>
    <property type="project" value="TreeGrafter"/>
</dbReference>
<evidence type="ECO:0000256" key="3">
    <source>
        <dbReference type="ARBA" id="ARBA00006678"/>
    </source>
</evidence>
<dbReference type="InterPro" id="IPR020568">
    <property type="entry name" value="Ribosomal_Su5_D2-typ_SF"/>
</dbReference>
<feature type="domain" description="Exoribonuclease phosphorolytic" evidence="6">
    <location>
        <begin position="38"/>
        <end position="178"/>
    </location>
</feature>
<dbReference type="eggNOG" id="KOG1614">
    <property type="taxonomic scope" value="Eukaryota"/>
</dbReference>
<comment type="similarity">
    <text evidence="3">Belongs to the RNase PH family.</text>
</comment>
<dbReference type="VEuPathDB" id="FungiDB:HpaG809082"/>
<comment type="subcellular location">
    <subcellularLocation>
        <location evidence="2">Cytoplasm</location>
    </subcellularLocation>
    <subcellularLocation>
        <location evidence="1">Nucleus</location>
    </subcellularLocation>
</comment>
<reference evidence="8" key="1">
    <citation type="journal article" date="2010" name="Science">
        <title>Signatures of adaptation to obligate biotrophy in the Hyaloperonospora arabidopsidis genome.</title>
        <authorList>
            <person name="Baxter L."/>
            <person name="Tripathy S."/>
            <person name="Ishaque N."/>
            <person name="Boot N."/>
            <person name="Cabral A."/>
            <person name="Kemen E."/>
            <person name="Thines M."/>
            <person name="Ah-Fong A."/>
            <person name="Anderson R."/>
            <person name="Badejoko W."/>
            <person name="Bittner-Eddy P."/>
            <person name="Boore J.L."/>
            <person name="Chibucos M.C."/>
            <person name="Coates M."/>
            <person name="Dehal P."/>
            <person name="Delehaunty K."/>
            <person name="Dong S."/>
            <person name="Downton P."/>
            <person name="Dumas B."/>
            <person name="Fabro G."/>
            <person name="Fronick C."/>
            <person name="Fuerstenberg S.I."/>
            <person name="Fulton L."/>
            <person name="Gaulin E."/>
            <person name="Govers F."/>
            <person name="Hughes L."/>
            <person name="Humphray S."/>
            <person name="Jiang R.H."/>
            <person name="Judelson H."/>
            <person name="Kamoun S."/>
            <person name="Kyung K."/>
            <person name="Meijer H."/>
            <person name="Minx P."/>
            <person name="Morris P."/>
            <person name="Nelson J."/>
            <person name="Phuntumart V."/>
            <person name="Qutob D."/>
            <person name="Rehmany A."/>
            <person name="Rougon-Cardoso A."/>
            <person name="Ryden P."/>
            <person name="Torto-Alalibo T."/>
            <person name="Studholme D."/>
            <person name="Wang Y."/>
            <person name="Win J."/>
            <person name="Wood J."/>
            <person name="Clifton S.W."/>
            <person name="Rogers J."/>
            <person name="Van den Ackerveken G."/>
            <person name="Jones J.D."/>
            <person name="McDowell J.M."/>
            <person name="Beynon J."/>
            <person name="Tyler B.M."/>
        </authorList>
    </citation>
    <scope>NUCLEOTIDE SEQUENCE [LARGE SCALE GENOMIC DNA]</scope>
    <source>
        <strain evidence="8">Emoy2</strain>
    </source>
</reference>
<dbReference type="InParanoid" id="M4BRP2"/>
<evidence type="ECO:0000256" key="2">
    <source>
        <dbReference type="ARBA" id="ARBA00004496"/>
    </source>
</evidence>
<dbReference type="GO" id="GO:0016075">
    <property type="term" value="P:rRNA catabolic process"/>
    <property type="evidence" value="ECO:0007669"/>
    <property type="project" value="TreeGrafter"/>
</dbReference>
<evidence type="ECO:0000256" key="1">
    <source>
        <dbReference type="ARBA" id="ARBA00004123"/>
    </source>
</evidence>
<dbReference type="InterPro" id="IPR036345">
    <property type="entry name" value="ExoRNase_PH_dom2_sf"/>
</dbReference>
<dbReference type="InterPro" id="IPR001247">
    <property type="entry name" value="ExoRNase_PH_dom1"/>
</dbReference>
<dbReference type="STRING" id="559515.M4BRP2"/>
<name>M4BRP2_HYAAE</name>
<evidence type="ECO:0000256" key="5">
    <source>
        <dbReference type="SAM" id="MobiDB-lite"/>
    </source>
</evidence>
<evidence type="ECO:0000259" key="6">
    <source>
        <dbReference type="Pfam" id="PF01138"/>
    </source>
</evidence>
<dbReference type="Pfam" id="PF01138">
    <property type="entry name" value="RNase_PH"/>
    <property type="match status" value="1"/>
</dbReference>
<evidence type="ECO:0000313" key="7">
    <source>
        <dbReference type="EnsemblProtists" id="HpaP809082"/>
    </source>
</evidence>
<evidence type="ECO:0000256" key="4">
    <source>
        <dbReference type="ARBA" id="ARBA00022490"/>
    </source>
</evidence>
<dbReference type="PANTHER" id="PTHR11097:SF14">
    <property type="entry name" value="EXOSOME COMPLEX COMPONENT RRP45"/>
    <property type="match status" value="1"/>
</dbReference>
<keyword evidence="8" id="KW-1185">Reference proteome</keyword>
<feature type="compositionally biased region" description="Acidic residues" evidence="5">
    <location>
        <begin position="424"/>
        <end position="433"/>
    </location>
</feature>
<dbReference type="GO" id="GO:0034473">
    <property type="term" value="P:U1 snRNA 3'-end processing"/>
    <property type="evidence" value="ECO:0007669"/>
    <property type="project" value="TreeGrafter"/>
</dbReference>
<keyword evidence="4" id="KW-0963">Cytoplasm</keyword>
<accession>M4BRP2</accession>
<dbReference type="AlphaFoldDB" id="M4BRP2"/>
<dbReference type="EMBL" id="JH598659">
    <property type="status" value="NOT_ANNOTATED_CDS"/>
    <property type="molecule type" value="Genomic_DNA"/>
</dbReference>
<dbReference type="GO" id="GO:0000177">
    <property type="term" value="C:cytoplasmic exosome (RNase complex)"/>
    <property type="evidence" value="ECO:0007669"/>
    <property type="project" value="TreeGrafter"/>
</dbReference>
<evidence type="ECO:0000313" key="8">
    <source>
        <dbReference type="Proteomes" id="UP000011713"/>
    </source>
</evidence>
<feature type="region of interest" description="Disordered" evidence="5">
    <location>
        <begin position="380"/>
        <end position="443"/>
    </location>
</feature>
<dbReference type="InterPro" id="IPR050590">
    <property type="entry name" value="Exosome_comp_Rrp42_subfam"/>
</dbReference>
<dbReference type="GO" id="GO:0035925">
    <property type="term" value="F:mRNA 3'-UTR AU-rich region binding"/>
    <property type="evidence" value="ECO:0007669"/>
    <property type="project" value="TreeGrafter"/>
</dbReference>
<dbReference type="EnsemblProtists" id="HpaT809082">
    <property type="protein sequence ID" value="HpaP809082"/>
    <property type="gene ID" value="HpaG809082"/>
</dbReference>
<dbReference type="SUPFAM" id="SSF55666">
    <property type="entry name" value="Ribonuclease PH domain 2-like"/>
    <property type="match status" value="1"/>
</dbReference>
<proteinExistence type="inferred from homology"/>
<dbReference type="GO" id="GO:0034475">
    <property type="term" value="P:U4 snRNA 3'-end processing"/>
    <property type="evidence" value="ECO:0007669"/>
    <property type="project" value="TreeGrafter"/>
</dbReference>